<accession>A0ABT6LFI0</accession>
<organism evidence="1 2">
    <name type="scientific">Streptomyces pseudovenezuelae</name>
    <dbReference type="NCBI Taxonomy" id="67350"/>
    <lineage>
        <taxon>Bacteria</taxon>
        <taxon>Bacillati</taxon>
        <taxon>Actinomycetota</taxon>
        <taxon>Actinomycetes</taxon>
        <taxon>Kitasatosporales</taxon>
        <taxon>Streptomycetaceae</taxon>
        <taxon>Streptomyces</taxon>
        <taxon>Streptomyces aurantiacus group</taxon>
    </lineage>
</organism>
<reference evidence="1 2" key="1">
    <citation type="submission" date="2023-04" db="EMBL/GenBank/DDBJ databases">
        <title>Forest soil microbial communities from Buena Vista Peninsula, Colon Province, Panama.</title>
        <authorList>
            <person name="Bouskill N."/>
        </authorList>
    </citation>
    <scope>NUCLEOTIDE SEQUENCE [LARGE SCALE GENOMIC DNA]</scope>
    <source>
        <strain evidence="1 2">GGS1</strain>
    </source>
</reference>
<protein>
    <submittedName>
        <fullName evidence="1">Uncharacterized protein</fullName>
    </submittedName>
</protein>
<evidence type="ECO:0000313" key="1">
    <source>
        <dbReference type="EMBL" id="MDH6214109.1"/>
    </source>
</evidence>
<gene>
    <name evidence="1" type="ORF">M2283_001392</name>
</gene>
<dbReference type="Proteomes" id="UP001160499">
    <property type="component" value="Unassembled WGS sequence"/>
</dbReference>
<dbReference type="SUPFAM" id="SSF55486">
    <property type="entry name" value="Metalloproteases ('zincins'), catalytic domain"/>
    <property type="match status" value="1"/>
</dbReference>
<dbReference type="EMBL" id="JARXVH010000002">
    <property type="protein sequence ID" value="MDH6214109.1"/>
    <property type="molecule type" value="Genomic_DNA"/>
</dbReference>
<dbReference type="InterPro" id="IPR018766">
    <property type="entry name" value="Zinicin_2"/>
</dbReference>
<comment type="caution">
    <text evidence="1">The sequence shown here is derived from an EMBL/GenBank/DDBJ whole genome shotgun (WGS) entry which is preliminary data.</text>
</comment>
<proteinExistence type="predicted"/>
<sequence>MTDTRFTVLDETQRHPDLVKWISLILRQVAPTVNEITGLPLPPAVRFRLVTPKAWREEARQGQHRILARDIADLELTPQEIGGIRGGLKAMGFVPVLVWPLVLASTQEAEDGHDETLIAPRALHHGGLLVDEAALHQLLIHELVHQMQTGARGGAVWATFFPQKRGIATPGVSTVLEGHAAWADQQVTARLLGAPADHRQAPKSLRYRLYNALPGIRRLGPSRAEYEQGSRLIGQAVTEGGTDLVNQVLKDVTYLPTEAEITDPMSWIYRIERGLPRA</sequence>
<name>A0ABT6LFI0_9ACTN</name>
<evidence type="ECO:0000313" key="2">
    <source>
        <dbReference type="Proteomes" id="UP001160499"/>
    </source>
</evidence>
<keyword evidence="2" id="KW-1185">Reference proteome</keyword>
<dbReference type="Pfam" id="PF10103">
    <property type="entry name" value="Zincin_2"/>
    <property type="match status" value="1"/>
</dbReference>
<dbReference type="RefSeq" id="WP_280875178.1">
    <property type="nucleotide sequence ID" value="NZ_JARXVH010000002.1"/>
</dbReference>